<feature type="region of interest" description="Disordered" evidence="1">
    <location>
        <begin position="1"/>
        <end position="20"/>
    </location>
</feature>
<dbReference type="SUPFAM" id="SSF57756">
    <property type="entry name" value="Retrovirus zinc finger-like domains"/>
    <property type="match status" value="1"/>
</dbReference>
<keyword evidence="3" id="KW-1185">Reference proteome</keyword>
<dbReference type="EMBL" id="LXQA010637753">
    <property type="protein sequence ID" value="MCI63470.1"/>
    <property type="molecule type" value="Genomic_DNA"/>
</dbReference>
<reference evidence="2 3" key="1">
    <citation type="journal article" date="2018" name="Front. Plant Sci.">
        <title>Red Clover (Trifolium pratense) and Zigzag Clover (T. medium) - A Picture of Genomic Similarities and Differences.</title>
        <authorList>
            <person name="Dluhosova J."/>
            <person name="Istvanek J."/>
            <person name="Nedelnik J."/>
            <person name="Repkova J."/>
        </authorList>
    </citation>
    <scope>NUCLEOTIDE SEQUENCE [LARGE SCALE GENOMIC DNA]</scope>
    <source>
        <strain evidence="3">cv. 10/8</strain>
        <tissue evidence="2">Leaf</tissue>
    </source>
</reference>
<organism evidence="2 3">
    <name type="scientific">Trifolium medium</name>
    <dbReference type="NCBI Taxonomy" id="97028"/>
    <lineage>
        <taxon>Eukaryota</taxon>
        <taxon>Viridiplantae</taxon>
        <taxon>Streptophyta</taxon>
        <taxon>Embryophyta</taxon>
        <taxon>Tracheophyta</taxon>
        <taxon>Spermatophyta</taxon>
        <taxon>Magnoliopsida</taxon>
        <taxon>eudicotyledons</taxon>
        <taxon>Gunneridae</taxon>
        <taxon>Pentapetalae</taxon>
        <taxon>rosids</taxon>
        <taxon>fabids</taxon>
        <taxon>Fabales</taxon>
        <taxon>Fabaceae</taxon>
        <taxon>Papilionoideae</taxon>
        <taxon>50 kb inversion clade</taxon>
        <taxon>NPAAA clade</taxon>
        <taxon>Hologalegina</taxon>
        <taxon>IRL clade</taxon>
        <taxon>Trifolieae</taxon>
        <taxon>Trifolium</taxon>
    </lineage>
</organism>
<feature type="non-terminal residue" evidence="2">
    <location>
        <position position="63"/>
    </location>
</feature>
<dbReference type="AlphaFoldDB" id="A0A392TT90"/>
<evidence type="ECO:0000313" key="3">
    <source>
        <dbReference type="Proteomes" id="UP000265520"/>
    </source>
</evidence>
<sequence length="63" mass="6979">MASMFARRSVASEHSMPTNKAECTSQVNMFCLFCGTRGHQLSDCSAVAESELEDLQKNVNSYE</sequence>
<accession>A0A392TT90</accession>
<protein>
    <submittedName>
        <fullName evidence="2">Dentin sialophosphoprotein-like</fullName>
    </submittedName>
</protein>
<comment type="caution">
    <text evidence="2">The sequence shown here is derived from an EMBL/GenBank/DDBJ whole genome shotgun (WGS) entry which is preliminary data.</text>
</comment>
<dbReference type="GO" id="GO:0003676">
    <property type="term" value="F:nucleic acid binding"/>
    <property type="evidence" value="ECO:0007669"/>
    <property type="project" value="InterPro"/>
</dbReference>
<dbReference type="PANTHER" id="PTHR38940:SF4">
    <property type="entry name" value="OS01G0775100 PROTEIN"/>
    <property type="match status" value="1"/>
</dbReference>
<evidence type="ECO:0000313" key="2">
    <source>
        <dbReference type="EMBL" id="MCI63470.1"/>
    </source>
</evidence>
<dbReference type="GO" id="GO:0008270">
    <property type="term" value="F:zinc ion binding"/>
    <property type="evidence" value="ECO:0007669"/>
    <property type="project" value="InterPro"/>
</dbReference>
<name>A0A392TT90_9FABA</name>
<proteinExistence type="predicted"/>
<dbReference type="Proteomes" id="UP000265520">
    <property type="component" value="Unassembled WGS sequence"/>
</dbReference>
<dbReference type="PANTHER" id="PTHR38940">
    <property type="entry name" value="PLUS3 DOMAIN-CONTAINING PROTEIN"/>
    <property type="match status" value="1"/>
</dbReference>
<evidence type="ECO:0000256" key="1">
    <source>
        <dbReference type="SAM" id="MobiDB-lite"/>
    </source>
</evidence>
<dbReference type="InterPro" id="IPR036875">
    <property type="entry name" value="Znf_CCHC_sf"/>
</dbReference>